<evidence type="ECO:0000259" key="5">
    <source>
        <dbReference type="PROSITE" id="PS50977"/>
    </source>
</evidence>
<dbReference type="SUPFAM" id="SSF46689">
    <property type="entry name" value="Homeodomain-like"/>
    <property type="match status" value="1"/>
</dbReference>
<evidence type="ECO:0000313" key="6">
    <source>
        <dbReference type="EMBL" id="KYG34415.1"/>
    </source>
</evidence>
<dbReference type="Gene3D" id="1.10.357.10">
    <property type="entry name" value="Tetracycline Repressor, domain 2"/>
    <property type="match status" value="1"/>
</dbReference>
<dbReference type="EMBL" id="LTAO01000002">
    <property type="protein sequence ID" value="KYG34415.1"/>
    <property type="molecule type" value="Genomic_DNA"/>
</dbReference>
<feature type="domain" description="HTH tetR-type" evidence="5">
    <location>
        <begin position="10"/>
        <end position="70"/>
    </location>
</feature>
<organism evidence="6 7">
    <name type="scientific">Alkalihalobacillus trypoxylicola</name>
    <dbReference type="NCBI Taxonomy" id="519424"/>
    <lineage>
        <taxon>Bacteria</taxon>
        <taxon>Bacillati</taxon>
        <taxon>Bacillota</taxon>
        <taxon>Bacilli</taxon>
        <taxon>Bacillales</taxon>
        <taxon>Bacillaceae</taxon>
        <taxon>Alkalihalobacillus</taxon>
    </lineage>
</organism>
<comment type="caution">
    <text evidence="6">The sequence shown here is derived from an EMBL/GenBank/DDBJ whole genome shotgun (WGS) entry which is preliminary data.</text>
</comment>
<dbReference type="OrthoDB" id="9814200at2"/>
<protein>
    <submittedName>
        <fullName evidence="6">TetR family transcriptional regulator</fullName>
    </submittedName>
</protein>
<evidence type="ECO:0000313" key="7">
    <source>
        <dbReference type="Proteomes" id="UP000075806"/>
    </source>
</evidence>
<dbReference type="Proteomes" id="UP000075806">
    <property type="component" value="Unassembled WGS sequence"/>
</dbReference>
<dbReference type="STRING" id="519424.AZF04_14620"/>
<evidence type="ECO:0000256" key="2">
    <source>
        <dbReference type="ARBA" id="ARBA00023125"/>
    </source>
</evidence>
<dbReference type="PROSITE" id="PS50977">
    <property type="entry name" value="HTH_TETR_2"/>
    <property type="match status" value="1"/>
</dbReference>
<sequence>MEVVAVNKKDNTYNLIIDKSLFLFNTKGIHQTSIQDIMDITSLPKGAIYRRFKNKNDIALAAYEKAGSIIWSYMQNAIKGKGTATEKIIAISEIYLDAVHNPPIEGGCPLLNTAVESDSTFPELKQIMSIAFQEMREFVSAIISEGKDSGEFSQETDPNSLASYILSSMEGAIMTSRLTLNNEHIYSNIKYMQVLLYSFTNK</sequence>
<dbReference type="Pfam" id="PF16925">
    <property type="entry name" value="TetR_C_13"/>
    <property type="match status" value="1"/>
</dbReference>
<feature type="DNA-binding region" description="H-T-H motif" evidence="4">
    <location>
        <begin position="33"/>
        <end position="52"/>
    </location>
</feature>
<reference evidence="6" key="1">
    <citation type="submission" date="2016-02" db="EMBL/GenBank/DDBJ databases">
        <title>Genome sequence of Bacillus trypoxylicola KCTC 13244(T).</title>
        <authorList>
            <person name="Jeong H."/>
            <person name="Park S.-H."/>
            <person name="Choi S.-K."/>
        </authorList>
    </citation>
    <scope>NUCLEOTIDE SEQUENCE [LARGE SCALE GENOMIC DNA]</scope>
    <source>
        <strain evidence="6">KCTC 13244</strain>
    </source>
</reference>
<keyword evidence="2 4" id="KW-0238">DNA-binding</keyword>
<dbReference type="InterPro" id="IPR036271">
    <property type="entry name" value="Tet_transcr_reg_TetR-rel_C_sf"/>
</dbReference>
<proteinExistence type="predicted"/>
<keyword evidence="1" id="KW-0805">Transcription regulation</keyword>
<gene>
    <name evidence="6" type="ORF">AZF04_14620</name>
</gene>
<name>A0A162F3J1_9BACI</name>
<evidence type="ECO:0000256" key="4">
    <source>
        <dbReference type="PROSITE-ProRule" id="PRU00335"/>
    </source>
</evidence>
<dbReference type="InterPro" id="IPR001647">
    <property type="entry name" value="HTH_TetR"/>
</dbReference>
<dbReference type="SUPFAM" id="SSF48498">
    <property type="entry name" value="Tetracyclin repressor-like, C-terminal domain"/>
    <property type="match status" value="1"/>
</dbReference>
<dbReference type="Pfam" id="PF00440">
    <property type="entry name" value="TetR_N"/>
    <property type="match status" value="1"/>
</dbReference>
<dbReference type="PANTHER" id="PTHR47506:SF3">
    <property type="entry name" value="HTH-TYPE TRANSCRIPTIONAL REGULATOR LMRA"/>
    <property type="match status" value="1"/>
</dbReference>
<keyword evidence="7" id="KW-1185">Reference proteome</keyword>
<evidence type="ECO:0000256" key="3">
    <source>
        <dbReference type="ARBA" id="ARBA00023163"/>
    </source>
</evidence>
<dbReference type="PANTHER" id="PTHR47506">
    <property type="entry name" value="TRANSCRIPTIONAL REGULATORY PROTEIN"/>
    <property type="match status" value="1"/>
</dbReference>
<dbReference type="AlphaFoldDB" id="A0A162F3J1"/>
<keyword evidence="3" id="KW-0804">Transcription</keyword>
<evidence type="ECO:0000256" key="1">
    <source>
        <dbReference type="ARBA" id="ARBA00023015"/>
    </source>
</evidence>
<accession>A0A162F3J1</accession>
<dbReference type="GO" id="GO:0003677">
    <property type="term" value="F:DNA binding"/>
    <property type="evidence" value="ECO:0007669"/>
    <property type="project" value="UniProtKB-UniRule"/>
</dbReference>
<dbReference type="InterPro" id="IPR011075">
    <property type="entry name" value="TetR_C"/>
</dbReference>
<dbReference type="InterPro" id="IPR009057">
    <property type="entry name" value="Homeodomain-like_sf"/>
</dbReference>